<feature type="region of interest" description="Disordered" evidence="1">
    <location>
        <begin position="35"/>
        <end position="71"/>
    </location>
</feature>
<keyword evidence="2" id="KW-0732">Signal</keyword>
<evidence type="ECO:0000256" key="1">
    <source>
        <dbReference type="SAM" id="MobiDB-lite"/>
    </source>
</evidence>
<feature type="signal peptide" evidence="2">
    <location>
        <begin position="1"/>
        <end position="29"/>
    </location>
</feature>
<accession>A0A2M4DRD9</accession>
<protein>
    <submittedName>
        <fullName evidence="3">Putative secreted protein</fullName>
    </submittedName>
</protein>
<dbReference type="AlphaFoldDB" id="A0A2M4DRD9"/>
<feature type="chain" id="PRO_5014837681" evidence="2">
    <location>
        <begin position="30"/>
        <end position="71"/>
    </location>
</feature>
<dbReference type="EMBL" id="GGFL01015938">
    <property type="protein sequence ID" value="MBW80116.1"/>
    <property type="molecule type" value="Transcribed_RNA"/>
</dbReference>
<evidence type="ECO:0000256" key="2">
    <source>
        <dbReference type="SAM" id="SignalP"/>
    </source>
</evidence>
<name>A0A2M4DRD9_ANODA</name>
<sequence>MQLVPVGMRTQLTTCIVLTHHCCWPSCSAAKPGPPYAYTQPPSQTASQPASQPASHLHKLGLELGLAPSTD</sequence>
<feature type="compositionally biased region" description="Polar residues" evidence="1">
    <location>
        <begin position="40"/>
        <end position="54"/>
    </location>
</feature>
<evidence type="ECO:0000313" key="3">
    <source>
        <dbReference type="EMBL" id="MBW80116.1"/>
    </source>
</evidence>
<organism evidence="3">
    <name type="scientific">Anopheles darlingi</name>
    <name type="common">Mosquito</name>
    <dbReference type="NCBI Taxonomy" id="43151"/>
    <lineage>
        <taxon>Eukaryota</taxon>
        <taxon>Metazoa</taxon>
        <taxon>Ecdysozoa</taxon>
        <taxon>Arthropoda</taxon>
        <taxon>Hexapoda</taxon>
        <taxon>Insecta</taxon>
        <taxon>Pterygota</taxon>
        <taxon>Neoptera</taxon>
        <taxon>Endopterygota</taxon>
        <taxon>Diptera</taxon>
        <taxon>Nematocera</taxon>
        <taxon>Culicoidea</taxon>
        <taxon>Culicidae</taxon>
        <taxon>Anophelinae</taxon>
        <taxon>Anopheles</taxon>
    </lineage>
</organism>
<reference evidence="3" key="1">
    <citation type="submission" date="2018-01" db="EMBL/GenBank/DDBJ databases">
        <title>An insight into the sialome of Amazonian anophelines.</title>
        <authorList>
            <person name="Ribeiro J.M."/>
            <person name="Scarpassa V."/>
            <person name="Calvo E."/>
        </authorList>
    </citation>
    <scope>NUCLEOTIDE SEQUENCE</scope>
</reference>
<proteinExistence type="predicted"/>